<feature type="chain" id="PRO_5008582669" description="Cathepsin propeptide inhibitor domain-containing protein" evidence="1">
    <location>
        <begin position="20"/>
        <end position="108"/>
    </location>
</feature>
<evidence type="ECO:0000313" key="3">
    <source>
        <dbReference type="EMBL" id="JAS46819.1"/>
    </source>
</evidence>
<protein>
    <recommendedName>
        <fullName evidence="2">Cathepsin propeptide inhibitor domain-containing protein</fullName>
    </recommendedName>
</protein>
<organism evidence="3">
    <name type="scientific">Cuerna arida</name>
    <dbReference type="NCBI Taxonomy" id="1464854"/>
    <lineage>
        <taxon>Eukaryota</taxon>
        <taxon>Metazoa</taxon>
        <taxon>Ecdysozoa</taxon>
        <taxon>Arthropoda</taxon>
        <taxon>Hexapoda</taxon>
        <taxon>Insecta</taxon>
        <taxon>Pterygota</taxon>
        <taxon>Neoptera</taxon>
        <taxon>Paraneoptera</taxon>
        <taxon>Hemiptera</taxon>
        <taxon>Auchenorrhyncha</taxon>
        <taxon>Membracoidea</taxon>
        <taxon>Cicadellidae</taxon>
        <taxon>Cicadellinae</taxon>
        <taxon>Proconiini</taxon>
        <taxon>Cuerna</taxon>
    </lineage>
</organism>
<gene>
    <name evidence="3" type="ORF">g.26340</name>
</gene>
<evidence type="ECO:0000256" key="1">
    <source>
        <dbReference type="SAM" id="SignalP"/>
    </source>
</evidence>
<evidence type="ECO:0000259" key="2">
    <source>
        <dbReference type="SMART" id="SM00848"/>
    </source>
</evidence>
<keyword evidence="1" id="KW-0732">Signal</keyword>
<proteinExistence type="predicted"/>
<dbReference type="Gene3D" id="1.10.287.2250">
    <property type="match status" value="1"/>
</dbReference>
<name>A0A1B6F9B9_9HEMI</name>
<dbReference type="InterPro" id="IPR038765">
    <property type="entry name" value="Papain-like_cys_pep_sf"/>
</dbReference>
<dbReference type="SUPFAM" id="SSF54001">
    <property type="entry name" value="Cysteine proteinases"/>
    <property type="match status" value="1"/>
</dbReference>
<dbReference type="InterPro" id="IPR013201">
    <property type="entry name" value="Prot_inhib_I29"/>
</dbReference>
<dbReference type="AlphaFoldDB" id="A0A1B6F9B9"/>
<accession>A0A1B6F9B9</accession>
<feature type="domain" description="Cathepsin propeptide inhibitor" evidence="2">
    <location>
        <begin position="28"/>
        <end position="88"/>
    </location>
</feature>
<feature type="signal peptide" evidence="1">
    <location>
        <begin position="1"/>
        <end position="19"/>
    </location>
</feature>
<sequence>MKFILLAAIVAVALSHALAVSEDELEQWELFKIKYVRDYATPEEELKRRDIFLKNLKYVREHNEKYKRGEVSFEVGINEFSDWTKEELDAMHNGLLPFVNHKRVVKVR</sequence>
<dbReference type="EMBL" id="GECZ01022950">
    <property type="protein sequence ID" value="JAS46819.1"/>
    <property type="molecule type" value="Transcribed_RNA"/>
</dbReference>
<dbReference type="Pfam" id="PF08246">
    <property type="entry name" value="Inhibitor_I29"/>
    <property type="match status" value="1"/>
</dbReference>
<dbReference type="SMART" id="SM00848">
    <property type="entry name" value="Inhibitor_I29"/>
    <property type="match status" value="1"/>
</dbReference>
<reference evidence="3" key="1">
    <citation type="submission" date="2015-11" db="EMBL/GenBank/DDBJ databases">
        <title>De novo transcriptome assembly of four potential Pierce s Disease insect vectors from Arizona vineyards.</title>
        <authorList>
            <person name="Tassone E.E."/>
        </authorList>
    </citation>
    <scope>NUCLEOTIDE SEQUENCE</scope>
</reference>